<dbReference type="InterPro" id="IPR036188">
    <property type="entry name" value="FAD/NAD-bd_sf"/>
</dbReference>
<protein>
    <submittedName>
        <fullName evidence="4">FAD-dependent monooxygenase</fullName>
    </submittedName>
</protein>
<dbReference type="PANTHER" id="PTHR13789">
    <property type="entry name" value="MONOOXYGENASE"/>
    <property type="match status" value="1"/>
</dbReference>
<dbReference type="PRINTS" id="PR00420">
    <property type="entry name" value="RNGMNOXGNASE"/>
</dbReference>
<name>A0ABS0N473_9SPHN</name>
<dbReference type="EMBL" id="JAEANY010000002">
    <property type="protein sequence ID" value="MBH5322060.1"/>
    <property type="molecule type" value="Genomic_DNA"/>
</dbReference>
<dbReference type="Gene3D" id="3.50.50.60">
    <property type="entry name" value="FAD/NAD(P)-binding domain"/>
    <property type="match status" value="1"/>
</dbReference>
<dbReference type="RefSeq" id="WP_197920787.1">
    <property type="nucleotide sequence ID" value="NZ_CAWPTA010000007.1"/>
</dbReference>
<proteinExistence type="predicted"/>
<keyword evidence="5" id="KW-1185">Reference proteome</keyword>
<organism evidence="4 5">
    <name type="scientific">Aurantiacibacter sediminis</name>
    <dbReference type="NCBI Taxonomy" id="2793064"/>
    <lineage>
        <taxon>Bacteria</taxon>
        <taxon>Pseudomonadati</taxon>
        <taxon>Pseudomonadota</taxon>
        <taxon>Alphaproteobacteria</taxon>
        <taxon>Sphingomonadales</taxon>
        <taxon>Erythrobacteraceae</taxon>
        <taxon>Aurantiacibacter</taxon>
    </lineage>
</organism>
<feature type="domain" description="FAD-binding" evidence="3">
    <location>
        <begin position="4"/>
        <end position="331"/>
    </location>
</feature>
<comment type="caution">
    <text evidence="4">The sequence shown here is derived from an EMBL/GenBank/DDBJ whole genome shotgun (WGS) entry which is preliminary data.</text>
</comment>
<dbReference type="SUPFAM" id="SSF51905">
    <property type="entry name" value="FAD/NAD(P)-binding domain"/>
    <property type="match status" value="1"/>
</dbReference>
<sequence>MQKIDIAIAGCGIAGLAAALMLHRQGHRVTLYERFAEARPIGSGLMIQPTGLAVLDALGLAESAIARGAPVDGLWGLNIEGKPVLEAAYVDLPYSDAVGIGIHRASLFAALFDAVQAEGIAIETGREVTGTSVDTDGRTLSFVDGSASSGFDLVIDSLGVGSPLVPPADAILPFGALWATVDWPSSGPFNPRLLEQRYRRADQMVGLLPIGQGKAAFFWSMKGQDYEGWKNRGMAAFYEEVCTLWPALAPVMEQLTDPEQLTLARYAHRTSPHATGDRIAHIGDSWHAASPQLGQGANMALLDARGLAVAMENSGDLEEALSTYVRLRASHVRLYQALTWLFTPPFQSDSIWPAIFRDLFMAPASRVPPGPALKAHLVAGLAGARLSELDLAKPDYTALNQSEPRISSRADALAQS</sequence>
<evidence type="ECO:0000259" key="3">
    <source>
        <dbReference type="Pfam" id="PF01494"/>
    </source>
</evidence>
<keyword evidence="2 4" id="KW-0503">Monooxygenase</keyword>
<evidence type="ECO:0000313" key="5">
    <source>
        <dbReference type="Proteomes" id="UP000602442"/>
    </source>
</evidence>
<evidence type="ECO:0000313" key="4">
    <source>
        <dbReference type="EMBL" id="MBH5322060.1"/>
    </source>
</evidence>
<dbReference type="PANTHER" id="PTHR13789:SF309">
    <property type="entry name" value="PUTATIVE (AFU_ORTHOLOGUE AFUA_6G14510)-RELATED"/>
    <property type="match status" value="1"/>
</dbReference>
<keyword evidence="1" id="KW-0560">Oxidoreductase</keyword>
<evidence type="ECO:0000256" key="1">
    <source>
        <dbReference type="ARBA" id="ARBA00023002"/>
    </source>
</evidence>
<dbReference type="InterPro" id="IPR050493">
    <property type="entry name" value="FAD-dep_Monooxygenase_BioMet"/>
</dbReference>
<dbReference type="InterPro" id="IPR002938">
    <property type="entry name" value="FAD-bd"/>
</dbReference>
<accession>A0ABS0N473</accession>
<gene>
    <name evidence="4" type="ORF">I5L03_05630</name>
</gene>
<dbReference type="Pfam" id="PF01494">
    <property type="entry name" value="FAD_binding_3"/>
    <property type="match status" value="1"/>
</dbReference>
<reference evidence="4 5" key="1">
    <citation type="submission" date="2020-11" db="EMBL/GenBank/DDBJ databases">
        <title>Erythrobacter sediminis sp. nov., a marine bacterium from a tidal flat of Garorim Bay.</title>
        <authorList>
            <person name="Kim D."/>
            <person name="Yoo Y."/>
            <person name="Kim J.-J."/>
        </authorList>
    </citation>
    <scope>NUCLEOTIDE SEQUENCE [LARGE SCALE GENOMIC DNA]</scope>
    <source>
        <strain evidence="4 5">JGD-13</strain>
    </source>
</reference>
<dbReference type="GO" id="GO:0004497">
    <property type="term" value="F:monooxygenase activity"/>
    <property type="evidence" value="ECO:0007669"/>
    <property type="project" value="UniProtKB-KW"/>
</dbReference>
<dbReference type="Gene3D" id="3.30.9.10">
    <property type="entry name" value="D-Amino Acid Oxidase, subunit A, domain 2"/>
    <property type="match status" value="1"/>
</dbReference>
<dbReference type="Proteomes" id="UP000602442">
    <property type="component" value="Unassembled WGS sequence"/>
</dbReference>
<evidence type="ECO:0000256" key="2">
    <source>
        <dbReference type="ARBA" id="ARBA00023033"/>
    </source>
</evidence>